<feature type="region of interest" description="Disordered" evidence="1">
    <location>
        <begin position="369"/>
        <end position="456"/>
    </location>
</feature>
<evidence type="ECO:0000313" key="3">
    <source>
        <dbReference type="Proteomes" id="UP001346149"/>
    </source>
</evidence>
<name>A0AAN7L596_TRANT</name>
<feature type="compositionally biased region" description="Basic and acidic residues" evidence="1">
    <location>
        <begin position="523"/>
        <end position="539"/>
    </location>
</feature>
<dbReference type="PANTHER" id="PTHR31115">
    <property type="entry name" value="OS05G0107300 PROTEIN"/>
    <property type="match status" value="1"/>
</dbReference>
<accession>A0AAN7L596</accession>
<proteinExistence type="predicted"/>
<keyword evidence="3" id="KW-1185">Reference proteome</keyword>
<organism evidence="2 3">
    <name type="scientific">Trapa natans</name>
    <name type="common">Water chestnut</name>
    <dbReference type="NCBI Taxonomy" id="22666"/>
    <lineage>
        <taxon>Eukaryota</taxon>
        <taxon>Viridiplantae</taxon>
        <taxon>Streptophyta</taxon>
        <taxon>Embryophyta</taxon>
        <taxon>Tracheophyta</taxon>
        <taxon>Spermatophyta</taxon>
        <taxon>Magnoliopsida</taxon>
        <taxon>eudicotyledons</taxon>
        <taxon>Gunneridae</taxon>
        <taxon>Pentapetalae</taxon>
        <taxon>rosids</taxon>
        <taxon>malvids</taxon>
        <taxon>Myrtales</taxon>
        <taxon>Lythraceae</taxon>
        <taxon>Trapa</taxon>
    </lineage>
</organism>
<feature type="compositionally biased region" description="Basic and acidic residues" evidence="1">
    <location>
        <begin position="568"/>
        <end position="585"/>
    </location>
</feature>
<feature type="compositionally biased region" description="Polar residues" evidence="1">
    <location>
        <begin position="224"/>
        <end position="234"/>
    </location>
</feature>
<evidence type="ECO:0000256" key="1">
    <source>
        <dbReference type="SAM" id="MobiDB-lite"/>
    </source>
</evidence>
<feature type="compositionally biased region" description="Basic and acidic residues" evidence="1">
    <location>
        <begin position="236"/>
        <end position="257"/>
    </location>
</feature>
<dbReference type="EMBL" id="JAXQNO010000018">
    <property type="protein sequence ID" value="KAK4776558.1"/>
    <property type="molecule type" value="Genomic_DNA"/>
</dbReference>
<sequence length="1267" mass="139453">MAGNARFASSPANVDDLAFVGTHSNVQRGNLSGASLDRSGSFRESSEGRMFNSSASNFSRGSSPLLGDMPSISQYLVPEPFLVVDQKYPKSGELRKVLGIPSGTSAEDGSSGANHAKLPHLIVGEELKRFKSNIVDASMKARTRAKKFDESLHKLNKYCETLNSKKQQRSELLMNERSGGPNLKMSSQLHRNSTDLLAHRLDDRAKNSSLNMKFRSSLAEPRSDNQGNTRQSLVTGKERDLDRDGSEGSDPLEEKIRRLPAGGEGWEKKMKRKRSMGTVFARPVDSDREVKKATQKIKIDPNLQYSDTQVLRSGSMNGAGGMNKSGSCSLATGLKIRGFSKNEQEKTSVQRDCSPASLKDRALARGNTKLATREEASMHNPTPLIKGKASRAPRSGPTNSPTILPHASEGLESWEQPSNVPKVPLLGVTNNRKRTLPSSLSSSPPMTQWGMQRPQKMARSRRTNVISPMLNSDEIPNSSEGCLSDLGPKMTPMSRGFASGIQQLKVKLENVSSPARLSESEESCARESNDSRLKEKRTGGIEAEERDVVVPAHNVGCSVGQMKKSKMISRDEIGDSVTREGRSERIPTFARAGSSPSMEKLENATCSKLHKSVRSSSDKSGSKSGRPPLKKLSERKAFNRPGKSPGVVSTPDFSGESDDDREELLSAASCASSASYYMCTVNFWKKLEKHFASISSEDISYLEQQIKSLEGFHENLSKKFNNNNLKDTLEHEDNAVRQSPIHGARDDNSQGQYALKESTGPVSLADDDIISICGRLNTGGMKIIPITQRLLAAFIVEDEAVIGGDREGLDSPFRHAGDNLISCLPVNGNLKDSSFDIEYDYHFLSDPQIPDQLSVQRSHCNGFMSKNFSEPNQRYGQLLHTERIFETTKTSYGYDEQYVRIVERGALLELHSIDLFPENVPKLEDGEDDQINKEIADLHKKLIQKIEMKKARVHQLIEAVRKEVQKNGRNLEQIAMEKYIESAHRKQLATRATYASKYGIPKVPKHVAVAFTKRALARFRKFEATGKSCFSESPLIEALSAPPPHWEESMEYPKLDSTSNSKPESKVAEPIAGRVDGHDLHLNHGSFENNGLIAKTGRLPNRGKKKEVLLDDIGGKPSSLRIQPNLGNAFSGGAKGKRSERDRDKVRDLQGQNAKSECQINSKGERKTKAKPKQRTTQLSSSVNGFISSSLDVKKEPDGSIPGNGNISTNIGKENKESVDFANLDLPIESIDDLDVPGWLSFDGDGLQDIDCAGLEIPMDDLSEVFL</sequence>
<reference evidence="2 3" key="1">
    <citation type="journal article" date="2023" name="Hortic Res">
        <title>Pangenome of water caltrop reveals structural variations and asymmetric subgenome divergence after allopolyploidization.</title>
        <authorList>
            <person name="Zhang X."/>
            <person name="Chen Y."/>
            <person name="Wang L."/>
            <person name="Yuan Y."/>
            <person name="Fang M."/>
            <person name="Shi L."/>
            <person name="Lu R."/>
            <person name="Comes H.P."/>
            <person name="Ma Y."/>
            <person name="Chen Y."/>
            <person name="Huang G."/>
            <person name="Zhou Y."/>
            <person name="Zheng Z."/>
            <person name="Qiu Y."/>
        </authorList>
    </citation>
    <scope>NUCLEOTIDE SEQUENCE [LARGE SCALE GENOMIC DNA]</scope>
    <source>
        <strain evidence="2">F231</strain>
    </source>
</reference>
<feature type="region of interest" description="Disordered" evidence="1">
    <location>
        <begin position="561"/>
        <end position="660"/>
    </location>
</feature>
<feature type="compositionally biased region" description="Polar residues" evidence="1">
    <location>
        <begin position="1175"/>
        <end position="1191"/>
    </location>
</feature>
<feature type="region of interest" description="Disordered" evidence="1">
    <location>
        <begin position="202"/>
        <end position="274"/>
    </location>
</feature>
<dbReference type="Proteomes" id="UP001346149">
    <property type="component" value="Unassembled WGS sequence"/>
</dbReference>
<feature type="compositionally biased region" description="Polar residues" evidence="1">
    <location>
        <begin position="1203"/>
        <end position="1212"/>
    </location>
</feature>
<feature type="compositionally biased region" description="Basic and acidic residues" evidence="1">
    <location>
        <begin position="1137"/>
        <end position="1148"/>
    </location>
</feature>
<protein>
    <submittedName>
        <fullName evidence="2">Uncharacterized protein</fullName>
    </submittedName>
</protein>
<feature type="compositionally biased region" description="Low complexity" evidence="1">
    <location>
        <begin position="48"/>
        <end position="58"/>
    </location>
</feature>
<feature type="region of interest" description="Disordered" evidence="1">
    <location>
        <begin position="1112"/>
        <end position="1212"/>
    </location>
</feature>
<dbReference type="PANTHER" id="PTHR31115:SF2">
    <property type="entry name" value="OS05G0107300 PROTEIN"/>
    <property type="match status" value="1"/>
</dbReference>
<feature type="region of interest" description="Disordered" evidence="1">
    <location>
        <begin position="512"/>
        <end position="540"/>
    </location>
</feature>
<comment type="caution">
    <text evidence="2">The sequence shown here is derived from an EMBL/GenBank/DDBJ whole genome shotgun (WGS) entry which is preliminary data.</text>
</comment>
<dbReference type="AlphaFoldDB" id="A0AAN7L596"/>
<feature type="compositionally biased region" description="Low complexity" evidence="1">
    <location>
        <begin position="436"/>
        <end position="445"/>
    </location>
</feature>
<feature type="compositionally biased region" description="Polar residues" evidence="1">
    <location>
        <begin position="1150"/>
        <end position="1162"/>
    </location>
</feature>
<gene>
    <name evidence="2" type="ORF">SAY86_005246</name>
</gene>
<feature type="region of interest" description="Disordered" evidence="1">
    <location>
        <begin position="1046"/>
        <end position="1068"/>
    </location>
</feature>
<feature type="region of interest" description="Disordered" evidence="1">
    <location>
        <begin position="29"/>
        <end position="58"/>
    </location>
</feature>
<evidence type="ECO:0000313" key="2">
    <source>
        <dbReference type="EMBL" id="KAK4776558.1"/>
    </source>
</evidence>